<dbReference type="EMBL" id="JBBLZC010000017">
    <property type="protein sequence ID" value="MEK0084678.1"/>
    <property type="molecule type" value="Genomic_DNA"/>
</dbReference>
<feature type="region of interest" description="Disordered" evidence="1">
    <location>
        <begin position="85"/>
        <end position="136"/>
    </location>
</feature>
<evidence type="ECO:0000313" key="3">
    <source>
        <dbReference type="Proteomes" id="UP001375743"/>
    </source>
</evidence>
<comment type="caution">
    <text evidence="2">The sequence shown here is derived from an EMBL/GenBank/DDBJ whole genome shotgun (WGS) entry which is preliminary data.</text>
</comment>
<dbReference type="RefSeq" id="WP_418160530.1">
    <property type="nucleotide sequence ID" value="NZ_JBBLZC010000017.1"/>
</dbReference>
<dbReference type="Proteomes" id="UP001375743">
    <property type="component" value="Unassembled WGS sequence"/>
</dbReference>
<feature type="region of interest" description="Disordered" evidence="1">
    <location>
        <begin position="1"/>
        <end position="47"/>
    </location>
</feature>
<proteinExistence type="predicted"/>
<name>A0ABU8XW63_9PROT</name>
<keyword evidence="3" id="KW-1185">Reference proteome</keyword>
<protein>
    <submittedName>
        <fullName evidence="2">Uncharacterized protein</fullName>
    </submittedName>
</protein>
<sequence>MKHKLMQAMARREAEKPEPQGGIALDDACLDGEHPGGECGREAAGEPPFVAAIETTPERKLRRIELVARAATRIAPHPCRDIAADARDGCSGMEMARTKPNPRSPERTQDGERQLSRELAMPCPPAAGARGVPAQQ</sequence>
<gene>
    <name evidence="2" type="ORF">U1T56_16100</name>
</gene>
<feature type="compositionally biased region" description="Basic and acidic residues" evidence="1">
    <location>
        <begin position="104"/>
        <end position="116"/>
    </location>
</feature>
<evidence type="ECO:0000256" key="1">
    <source>
        <dbReference type="SAM" id="MobiDB-lite"/>
    </source>
</evidence>
<accession>A0ABU8XW63</accession>
<evidence type="ECO:0000313" key="2">
    <source>
        <dbReference type="EMBL" id="MEK0084678.1"/>
    </source>
</evidence>
<feature type="compositionally biased region" description="Basic and acidic residues" evidence="1">
    <location>
        <begin position="31"/>
        <end position="44"/>
    </location>
</feature>
<reference evidence="2 3" key="1">
    <citation type="submission" date="2024-01" db="EMBL/GenBank/DDBJ databases">
        <title>Multi-omics insights into the function and evolution of sodium benzoate biodegradation pathways in Benzoatithermus flavus gen. nov., sp. nov. from hot spring.</title>
        <authorList>
            <person name="Hu C.-J."/>
            <person name="Li W.-J."/>
        </authorList>
    </citation>
    <scope>NUCLEOTIDE SEQUENCE [LARGE SCALE GENOMIC DNA]</scope>
    <source>
        <strain evidence="2 3">SYSU G07066</strain>
    </source>
</reference>
<organism evidence="2 3">
    <name type="scientific">Benzoatithermus flavus</name>
    <dbReference type="NCBI Taxonomy" id="3108223"/>
    <lineage>
        <taxon>Bacteria</taxon>
        <taxon>Pseudomonadati</taxon>
        <taxon>Pseudomonadota</taxon>
        <taxon>Alphaproteobacteria</taxon>
        <taxon>Geminicoccales</taxon>
        <taxon>Geminicoccaceae</taxon>
        <taxon>Benzoatithermus</taxon>
    </lineage>
</organism>